<feature type="compositionally biased region" description="Basic and acidic residues" evidence="1">
    <location>
        <begin position="152"/>
        <end position="173"/>
    </location>
</feature>
<keyword evidence="2" id="KW-1133">Transmembrane helix</keyword>
<organism evidence="4 5">
    <name type="scientific">Georgenia soli</name>
    <dbReference type="NCBI Taxonomy" id="638953"/>
    <lineage>
        <taxon>Bacteria</taxon>
        <taxon>Bacillati</taxon>
        <taxon>Actinomycetota</taxon>
        <taxon>Actinomycetes</taxon>
        <taxon>Micrococcales</taxon>
        <taxon>Bogoriellaceae</taxon>
        <taxon>Georgenia</taxon>
    </lineage>
</organism>
<feature type="transmembrane region" description="Helical" evidence="2">
    <location>
        <begin position="290"/>
        <end position="311"/>
    </location>
</feature>
<keyword evidence="2" id="KW-0812">Transmembrane</keyword>
<evidence type="ECO:0000256" key="1">
    <source>
        <dbReference type="SAM" id="MobiDB-lite"/>
    </source>
</evidence>
<evidence type="ECO:0000256" key="2">
    <source>
        <dbReference type="SAM" id="Phobius"/>
    </source>
</evidence>
<accession>A0A2A9EMB4</accession>
<feature type="region of interest" description="Disordered" evidence="1">
    <location>
        <begin position="248"/>
        <end position="283"/>
    </location>
</feature>
<dbReference type="Proteomes" id="UP000222106">
    <property type="component" value="Unassembled WGS sequence"/>
</dbReference>
<protein>
    <recommendedName>
        <fullName evidence="3">Leucine rich repeat variant domain-containing protein</fullName>
    </recommendedName>
</protein>
<feature type="compositionally biased region" description="Basic and acidic residues" evidence="1">
    <location>
        <begin position="249"/>
        <end position="265"/>
    </location>
</feature>
<feature type="region of interest" description="Disordered" evidence="1">
    <location>
        <begin position="1"/>
        <end position="20"/>
    </location>
</feature>
<dbReference type="Pfam" id="PF25591">
    <property type="entry name" value="LRV_2"/>
    <property type="match status" value="1"/>
</dbReference>
<keyword evidence="5" id="KW-1185">Reference proteome</keyword>
<dbReference type="AlphaFoldDB" id="A0A2A9EMB4"/>
<feature type="region of interest" description="Disordered" evidence="1">
    <location>
        <begin position="73"/>
        <end position="236"/>
    </location>
</feature>
<dbReference type="EMBL" id="PDJI01000004">
    <property type="protein sequence ID" value="PFG40058.1"/>
    <property type="molecule type" value="Genomic_DNA"/>
</dbReference>
<evidence type="ECO:0000259" key="3">
    <source>
        <dbReference type="Pfam" id="PF25591"/>
    </source>
</evidence>
<feature type="compositionally biased region" description="Basic and acidic residues" evidence="1">
    <location>
        <begin position="1"/>
        <end position="11"/>
    </location>
</feature>
<feature type="region of interest" description="Disordered" evidence="1">
    <location>
        <begin position="315"/>
        <end position="346"/>
    </location>
</feature>
<dbReference type="OrthoDB" id="5179995at2"/>
<name>A0A2A9EMB4_9MICO</name>
<reference evidence="4 5" key="1">
    <citation type="submission" date="2017-10" db="EMBL/GenBank/DDBJ databases">
        <title>Sequencing the genomes of 1000 actinobacteria strains.</title>
        <authorList>
            <person name="Klenk H.-P."/>
        </authorList>
    </citation>
    <scope>NUCLEOTIDE SEQUENCE [LARGE SCALE GENOMIC DNA]</scope>
    <source>
        <strain evidence="4 5">DSM 21838</strain>
    </source>
</reference>
<dbReference type="InterPro" id="IPR057893">
    <property type="entry name" value="LRV_2"/>
</dbReference>
<gene>
    <name evidence="4" type="ORF">ATJ97_2578</name>
</gene>
<evidence type="ECO:0000313" key="4">
    <source>
        <dbReference type="EMBL" id="PFG40058.1"/>
    </source>
</evidence>
<keyword evidence="2" id="KW-0472">Membrane</keyword>
<feature type="compositionally biased region" description="Low complexity" evidence="1">
    <location>
        <begin position="324"/>
        <end position="340"/>
    </location>
</feature>
<proteinExistence type="predicted"/>
<evidence type="ECO:0000313" key="5">
    <source>
        <dbReference type="Proteomes" id="UP000222106"/>
    </source>
</evidence>
<comment type="caution">
    <text evidence="4">The sequence shown here is derived from an EMBL/GenBank/DDBJ whole genome shotgun (WGS) entry which is preliminary data.</text>
</comment>
<feature type="compositionally biased region" description="Low complexity" evidence="1">
    <location>
        <begin position="202"/>
        <end position="229"/>
    </location>
</feature>
<feature type="domain" description="Leucine rich repeat variant" evidence="3">
    <location>
        <begin position="6"/>
        <end position="65"/>
    </location>
</feature>
<dbReference type="RefSeq" id="WP_098484047.1">
    <property type="nucleotide sequence ID" value="NZ_PDJI01000004.1"/>
</dbReference>
<sequence>MDGGNDLERQAADPGTPLTTLQQLAQHHPELRAIIAENPSTYPALLEWLGRLRMPDVDAALARRAARAAGGAAGMAAPVPPPSAGTPTADPATQPMERVDPVRPAGATQPTAAVQPADATQPMSAAQPTDEPLREGPDIDPSPTVVVPRVPLAERRQAPVERVPEEDRPHDAEATAVYSDPDELAARTESPPSFAPTQRVEPPTAAQPDAPTTAMPPVVPTWTPTRGTPAQSASQPADDFTAHVLEPATAHDQHGPRRKVGDRGHHPTTPAHGRPVAAAPPGERRKWPSWLPLAILAAVALILVLIVIFQLSGGEDEAPPRPGATSAQAQSSASATAESSPADNGEAARAALVGLPEATSCADPATDAGTFGEFAQTAAPDGAWADPASGELVITTLQQLQASCDSVYAVSVASAITGDDAAPEALRTTVTDAGTGWVELVRAAPPGAQETSSFASPSQNIACELGDSARCTIGEHDFPQPEDCSGPTTMAVSRDAGAGPDCSQPVGGADGVLDYGQSATSGFFACTSEESGMTCWNTLTGRGFSVARAGYQTF</sequence>